<keyword evidence="3" id="KW-1185">Reference proteome</keyword>
<protein>
    <submittedName>
        <fullName evidence="2">Uncharacterized protein</fullName>
    </submittedName>
</protein>
<organism evidence="2 3">
    <name type="scientific">Caerostris extrusa</name>
    <name type="common">Bark spider</name>
    <name type="synonym">Caerostris bankana</name>
    <dbReference type="NCBI Taxonomy" id="172846"/>
    <lineage>
        <taxon>Eukaryota</taxon>
        <taxon>Metazoa</taxon>
        <taxon>Ecdysozoa</taxon>
        <taxon>Arthropoda</taxon>
        <taxon>Chelicerata</taxon>
        <taxon>Arachnida</taxon>
        <taxon>Araneae</taxon>
        <taxon>Araneomorphae</taxon>
        <taxon>Entelegynae</taxon>
        <taxon>Araneoidea</taxon>
        <taxon>Araneidae</taxon>
        <taxon>Caerostris</taxon>
    </lineage>
</organism>
<evidence type="ECO:0000313" key="3">
    <source>
        <dbReference type="Proteomes" id="UP001054945"/>
    </source>
</evidence>
<dbReference type="EMBL" id="BPLR01001824">
    <property type="protein sequence ID" value="GIX66830.1"/>
    <property type="molecule type" value="Genomic_DNA"/>
</dbReference>
<name>A0AAV4M4P9_CAEEX</name>
<accession>A0AAV4M4P9</accession>
<dbReference type="Proteomes" id="UP001054945">
    <property type="component" value="Unassembled WGS sequence"/>
</dbReference>
<dbReference type="AlphaFoldDB" id="A0AAV4M4P9"/>
<gene>
    <name evidence="2" type="ORF">CEXT_91911</name>
</gene>
<comment type="caution">
    <text evidence="2">The sequence shown here is derived from an EMBL/GenBank/DDBJ whole genome shotgun (WGS) entry which is preliminary data.</text>
</comment>
<evidence type="ECO:0000256" key="1">
    <source>
        <dbReference type="SAM" id="MobiDB-lite"/>
    </source>
</evidence>
<sequence length="120" mass="12946">MGCRSAFLRVSELSSDLSGVQEIFGKTGNAEDSGEKRTLPLSPLVRIPVTSSTPASPSGRKEGIWGRARPQSSPGTLFNKCACPQAITGWSPTDAWKPVHRVHDVYQEQIIGVHAGEYPL</sequence>
<evidence type="ECO:0000313" key="2">
    <source>
        <dbReference type="EMBL" id="GIX66830.1"/>
    </source>
</evidence>
<proteinExistence type="predicted"/>
<reference evidence="2 3" key="1">
    <citation type="submission" date="2021-06" db="EMBL/GenBank/DDBJ databases">
        <title>Caerostris extrusa draft genome.</title>
        <authorList>
            <person name="Kono N."/>
            <person name="Arakawa K."/>
        </authorList>
    </citation>
    <scope>NUCLEOTIDE SEQUENCE [LARGE SCALE GENOMIC DNA]</scope>
</reference>
<feature type="region of interest" description="Disordered" evidence="1">
    <location>
        <begin position="47"/>
        <end position="72"/>
    </location>
</feature>